<dbReference type="AlphaFoldDB" id="A0A8J2VI92"/>
<evidence type="ECO:0000313" key="1">
    <source>
        <dbReference type="EMBL" id="GGE14355.1"/>
    </source>
</evidence>
<comment type="caution">
    <text evidence="1">The sequence shown here is derived from an EMBL/GenBank/DDBJ whole genome shotgun (WGS) entry which is preliminary data.</text>
</comment>
<protein>
    <submittedName>
        <fullName evidence="1">Uncharacterized protein</fullName>
    </submittedName>
</protein>
<reference evidence="1" key="1">
    <citation type="journal article" date="2014" name="Int. J. Syst. Evol. Microbiol.">
        <title>Complete genome sequence of Corynebacterium casei LMG S-19264T (=DSM 44701T), isolated from a smear-ripened cheese.</title>
        <authorList>
            <consortium name="US DOE Joint Genome Institute (JGI-PGF)"/>
            <person name="Walter F."/>
            <person name="Albersmeier A."/>
            <person name="Kalinowski J."/>
            <person name="Ruckert C."/>
        </authorList>
    </citation>
    <scope>NUCLEOTIDE SEQUENCE</scope>
    <source>
        <strain evidence="1">CGMCC 1.15179</strain>
    </source>
</reference>
<name>A0A8J2VI92_9BACL</name>
<reference evidence="1" key="2">
    <citation type="submission" date="2020-09" db="EMBL/GenBank/DDBJ databases">
        <authorList>
            <person name="Sun Q."/>
            <person name="Zhou Y."/>
        </authorList>
    </citation>
    <scope>NUCLEOTIDE SEQUENCE</scope>
    <source>
        <strain evidence="1">CGMCC 1.15179</strain>
    </source>
</reference>
<gene>
    <name evidence="1" type="ORF">GCM10011571_14780</name>
</gene>
<dbReference type="EMBL" id="BMHQ01000004">
    <property type="protein sequence ID" value="GGE14355.1"/>
    <property type="molecule type" value="Genomic_DNA"/>
</dbReference>
<proteinExistence type="predicted"/>
<dbReference type="Proteomes" id="UP000625210">
    <property type="component" value="Unassembled WGS sequence"/>
</dbReference>
<organism evidence="1 2">
    <name type="scientific">Marinithermofilum abyssi</name>
    <dbReference type="NCBI Taxonomy" id="1571185"/>
    <lineage>
        <taxon>Bacteria</taxon>
        <taxon>Bacillati</taxon>
        <taxon>Bacillota</taxon>
        <taxon>Bacilli</taxon>
        <taxon>Bacillales</taxon>
        <taxon>Thermoactinomycetaceae</taxon>
        <taxon>Marinithermofilum</taxon>
    </lineage>
</organism>
<keyword evidence="2" id="KW-1185">Reference proteome</keyword>
<accession>A0A8J2VI92</accession>
<sequence>MKNEQTPHLGRDSLKRGVFFMGVTLREDTSNTYADGADILHVGKITIKIFYYLSNKFRL</sequence>
<evidence type="ECO:0000313" key="2">
    <source>
        <dbReference type="Proteomes" id="UP000625210"/>
    </source>
</evidence>